<gene>
    <name evidence="1" type="ORF">AMTR_s00041p00214940</name>
</gene>
<dbReference type="Gramene" id="ERN13492">
    <property type="protein sequence ID" value="ERN13492"/>
    <property type="gene ID" value="AMTR_s00041p00214940"/>
</dbReference>
<sequence length="173" mass="19532">MHEGISKPFALSKGSMWYLRLTPKNSPPSRGLKCPKMCPFTWACLPQNDNTRPPQPPDHACISWHHRTVPSNASDPAVVLSWSRVTILPFNSTVAYLISKAKEGEITSKRSRAIWFEQVPIVRGPSVYVAIFYTLADGRPTVVQHAVIFRSSLLCRWTVEIGLEREFLTVDLQ</sequence>
<reference evidence="2" key="1">
    <citation type="journal article" date="2013" name="Science">
        <title>The Amborella genome and the evolution of flowering plants.</title>
        <authorList>
            <consortium name="Amborella Genome Project"/>
        </authorList>
    </citation>
    <scope>NUCLEOTIDE SEQUENCE [LARGE SCALE GENOMIC DNA]</scope>
</reference>
<accession>W1PTX8</accession>
<proteinExistence type="predicted"/>
<protein>
    <submittedName>
        <fullName evidence="1">Uncharacterized protein</fullName>
    </submittedName>
</protein>
<dbReference type="HOGENOM" id="CLU_1373906_0_0_1"/>
<dbReference type="Proteomes" id="UP000017836">
    <property type="component" value="Unassembled WGS sequence"/>
</dbReference>
<evidence type="ECO:0000313" key="2">
    <source>
        <dbReference type="Proteomes" id="UP000017836"/>
    </source>
</evidence>
<dbReference type="AlphaFoldDB" id="W1PTX8"/>
<organism evidence="1 2">
    <name type="scientific">Amborella trichopoda</name>
    <dbReference type="NCBI Taxonomy" id="13333"/>
    <lineage>
        <taxon>Eukaryota</taxon>
        <taxon>Viridiplantae</taxon>
        <taxon>Streptophyta</taxon>
        <taxon>Embryophyta</taxon>
        <taxon>Tracheophyta</taxon>
        <taxon>Spermatophyta</taxon>
        <taxon>Magnoliopsida</taxon>
        <taxon>Amborellales</taxon>
        <taxon>Amborellaceae</taxon>
        <taxon>Amborella</taxon>
    </lineage>
</organism>
<keyword evidence="2" id="KW-1185">Reference proteome</keyword>
<evidence type="ECO:0000313" key="1">
    <source>
        <dbReference type="EMBL" id="ERN13492.1"/>
    </source>
</evidence>
<name>W1PTX8_AMBTC</name>
<dbReference type="EMBL" id="KI392588">
    <property type="protein sequence ID" value="ERN13492.1"/>
    <property type="molecule type" value="Genomic_DNA"/>
</dbReference>